<proteinExistence type="predicted"/>
<name>A0A0J6CXB7_9BACL</name>
<dbReference type="InterPro" id="IPR011055">
    <property type="entry name" value="Dup_hybrid_motif"/>
</dbReference>
<dbReference type="AlphaFoldDB" id="A0A0J6CXB7"/>
<dbReference type="SUPFAM" id="SSF51261">
    <property type="entry name" value="Duplicated hybrid motif"/>
    <property type="match status" value="1"/>
</dbReference>
<keyword evidence="2" id="KW-1185">Reference proteome</keyword>
<organism evidence="1 2">
    <name type="scientific">Guptibacillus hwajinpoensis</name>
    <dbReference type="NCBI Taxonomy" id="208199"/>
    <lineage>
        <taxon>Bacteria</taxon>
        <taxon>Bacillati</taxon>
        <taxon>Bacillota</taxon>
        <taxon>Bacilli</taxon>
        <taxon>Bacillales</taxon>
        <taxon>Guptibacillaceae</taxon>
        <taxon>Guptibacillus</taxon>
    </lineage>
</organism>
<sequence>MGDEKQRSHPIEKSASKWQKLARKRWIYPAVYLGFAALVLAAVLWMQGGQENAGPRDLSGVNEERSAFDTNDESVPVLGDSEVFKVPAAEDSGVFVQKQFYDTAASTEEQQAALVFYNNTYYQNAGIDYAKEDGSSFDVKAAMTGKVVKATEDQLLGNVVHLEHADGVVTVYESLDALEVAEGDKVEQGDKLGKAGTSTFNTDAGVHVHFEVRKDGTAVNPLDVFNQPASAIEGKQNTEAGDAVSNPSASEGTEQKGTESEMDAEKKAEDDAKGADEGKSNEQNNNEQKSDQQKSDTKDSQ</sequence>
<dbReference type="InterPro" id="IPR050570">
    <property type="entry name" value="Cell_wall_metabolism_enzyme"/>
</dbReference>
<dbReference type="Gene3D" id="2.70.70.10">
    <property type="entry name" value="Glucose Permease (Domain IIA)"/>
    <property type="match status" value="1"/>
</dbReference>
<dbReference type="GeneID" id="301325383"/>
<dbReference type="OrthoDB" id="2050153at2"/>
<dbReference type="InterPro" id="IPR016047">
    <property type="entry name" value="M23ase_b-sheet_dom"/>
</dbReference>
<dbReference type="GO" id="GO:0004222">
    <property type="term" value="F:metalloendopeptidase activity"/>
    <property type="evidence" value="ECO:0007669"/>
    <property type="project" value="TreeGrafter"/>
</dbReference>
<dbReference type="Pfam" id="PF01551">
    <property type="entry name" value="Peptidase_M23"/>
    <property type="match status" value="1"/>
</dbReference>
<evidence type="ECO:0000313" key="1">
    <source>
        <dbReference type="EMBL" id="KMM36674.1"/>
    </source>
</evidence>
<gene>
    <name evidence="1" type="ORF">AB986_12000</name>
</gene>
<dbReference type="PANTHER" id="PTHR21666">
    <property type="entry name" value="PEPTIDASE-RELATED"/>
    <property type="match status" value="1"/>
</dbReference>
<dbReference type="CDD" id="cd12797">
    <property type="entry name" value="M23_peptidase"/>
    <property type="match status" value="1"/>
</dbReference>
<reference evidence="1" key="1">
    <citation type="submission" date="2015-06" db="EMBL/GenBank/DDBJ databases">
        <authorList>
            <person name="Liu B."/>
            <person name="Wang J."/>
            <person name="Zhu Y."/>
            <person name="Liu G."/>
            <person name="Chen Q."/>
            <person name="Zheng C."/>
            <person name="Che J."/>
            <person name="Ge C."/>
            <person name="Shi H."/>
            <person name="Pan Z."/>
            <person name="Liu X."/>
        </authorList>
    </citation>
    <scope>NUCLEOTIDE SEQUENCE [LARGE SCALE GENOMIC DNA]</scope>
    <source>
        <strain evidence="1">DSM 16346</strain>
    </source>
</reference>
<dbReference type="Proteomes" id="UP000035996">
    <property type="component" value="Unassembled WGS sequence"/>
</dbReference>
<dbReference type="RefSeq" id="WP_048311386.1">
    <property type="nucleotide sequence ID" value="NZ_CP119526.1"/>
</dbReference>
<dbReference type="STRING" id="157733.AB986_12000"/>
<comment type="caution">
    <text evidence="1">The sequence shown here is derived from an EMBL/GenBank/DDBJ whole genome shotgun (WGS) entry which is preliminary data.</text>
</comment>
<evidence type="ECO:0000313" key="2">
    <source>
        <dbReference type="Proteomes" id="UP000035996"/>
    </source>
</evidence>
<accession>A0A0J6CXB7</accession>
<dbReference type="EMBL" id="LELK01000004">
    <property type="protein sequence ID" value="KMM36674.1"/>
    <property type="molecule type" value="Genomic_DNA"/>
</dbReference>
<protein>
    <submittedName>
        <fullName evidence="1">Uncharacterized protein</fullName>
    </submittedName>
</protein>
<dbReference type="PANTHER" id="PTHR21666:SF291">
    <property type="entry name" value="STAGE II SPORULATION PROTEIN Q"/>
    <property type="match status" value="1"/>
</dbReference>